<sequence>MRITTEAKLKELEETPENGVRRSLSNLEEPNDLTELSEPMNTIDKLTLELLINKSQYKKYVQKNDPAKYSENQVYLGKIQKYSYKIEQLFSSLLENPDQQITTDVNRDFTHFVKTCIQYFELKEMECVAEDHNGDPIDDETLFGSIDDSAASSASSSSLWGHKIKKSGTGSAGPAYMAKYTMDSYVRTKKS</sequence>
<organism evidence="1">
    <name type="scientific">viral metagenome</name>
    <dbReference type="NCBI Taxonomy" id="1070528"/>
    <lineage>
        <taxon>unclassified sequences</taxon>
        <taxon>metagenomes</taxon>
        <taxon>organismal metagenomes</taxon>
    </lineage>
</organism>
<evidence type="ECO:0000313" key="1">
    <source>
        <dbReference type="EMBL" id="QHU10145.1"/>
    </source>
</evidence>
<proteinExistence type="predicted"/>
<reference evidence="1" key="1">
    <citation type="journal article" date="2020" name="Nature">
        <title>Giant virus diversity and host interactions through global metagenomics.</title>
        <authorList>
            <person name="Schulz F."/>
            <person name="Roux S."/>
            <person name="Paez-Espino D."/>
            <person name="Jungbluth S."/>
            <person name="Walsh D.A."/>
            <person name="Denef V.J."/>
            <person name="McMahon K.D."/>
            <person name="Konstantinidis K.T."/>
            <person name="Eloe-Fadrosh E.A."/>
            <person name="Kyrpides N.C."/>
            <person name="Woyke T."/>
        </authorList>
    </citation>
    <scope>NUCLEOTIDE SEQUENCE</scope>
    <source>
        <strain evidence="1">GVMAG-S-1101164-67</strain>
    </source>
</reference>
<name>A0A6C0JWK2_9ZZZZ</name>
<dbReference type="EMBL" id="MN740750">
    <property type="protein sequence ID" value="QHU10145.1"/>
    <property type="molecule type" value="Genomic_DNA"/>
</dbReference>
<dbReference type="AlphaFoldDB" id="A0A6C0JWK2"/>
<protein>
    <submittedName>
        <fullName evidence="1">Uncharacterized protein</fullName>
    </submittedName>
</protein>
<accession>A0A6C0JWK2</accession>